<keyword evidence="2" id="KW-1185">Reference proteome</keyword>
<proteinExistence type="predicted"/>
<reference evidence="1 2" key="1">
    <citation type="submission" date="2023-05" db="EMBL/GenBank/DDBJ databases">
        <title>B98-5 Cell Line De Novo Hybrid Assembly: An Optical Mapping Approach.</title>
        <authorList>
            <person name="Kananen K."/>
            <person name="Auerbach J.A."/>
            <person name="Kautto E."/>
            <person name="Blachly J.S."/>
        </authorList>
    </citation>
    <scope>NUCLEOTIDE SEQUENCE [LARGE SCALE GENOMIC DNA]</scope>
    <source>
        <strain evidence="1">B95-8</strain>
        <tissue evidence="1">Cell line</tissue>
    </source>
</reference>
<evidence type="ECO:0000313" key="1">
    <source>
        <dbReference type="EMBL" id="KAK2083751.1"/>
    </source>
</evidence>
<name>A0ABQ9TGB5_SAGOE</name>
<dbReference type="EMBL" id="JASSZA010000023">
    <property type="protein sequence ID" value="KAK2083751.1"/>
    <property type="molecule type" value="Genomic_DNA"/>
</dbReference>
<protein>
    <submittedName>
        <fullName evidence="1">Uncharacterized protein</fullName>
    </submittedName>
</protein>
<gene>
    <name evidence="1" type="ORF">P7K49_038987</name>
</gene>
<dbReference type="Proteomes" id="UP001266305">
    <property type="component" value="Unassembled WGS sequence"/>
</dbReference>
<sequence>MKDKGGIRVVQLTEQNTHGRRLLKSSAISPSSSLVLLNKGGGAALQRGSTRKHSTRLYVPSLLRTVTAKSFPSPSPPNLTPKLPPSTCINVPEAEPGHFSAYEDNYLGPGYAKENMGHVEELSSGSCDKLPDMFHNQAFELQAPGKGSRSLYNQPSSSLFLEKEEGLNSPSSPLLAV</sequence>
<comment type="caution">
    <text evidence="1">The sequence shown here is derived from an EMBL/GenBank/DDBJ whole genome shotgun (WGS) entry which is preliminary data.</text>
</comment>
<evidence type="ECO:0000313" key="2">
    <source>
        <dbReference type="Proteomes" id="UP001266305"/>
    </source>
</evidence>
<accession>A0ABQ9TGB5</accession>
<organism evidence="1 2">
    <name type="scientific">Saguinus oedipus</name>
    <name type="common">Cotton-top tamarin</name>
    <name type="synonym">Oedipomidas oedipus</name>
    <dbReference type="NCBI Taxonomy" id="9490"/>
    <lineage>
        <taxon>Eukaryota</taxon>
        <taxon>Metazoa</taxon>
        <taxon>Chordata</taxon>
        <taxon>Craniata</taxon>
        <taxon>Vertebrata</taxon>
        <taxon>Euteleostomi</taxon>
        <taxon>Mammalia</taxon>
        <taxon>Eutheria</taxon>
        <taxon>Euarchontoglires</taxon>
        <taxon>Primates</taxon>
        <taxon>Haplorrhini</taxon>
        <taxon>Platyrrhini</taxon>
        <taxon>Cebidae</taxon>
        <taxon>Callitrichinae</taxon>
        <taxon>Saguinus</taxon>
    </lineage>
</organism>